<keyword evidence="3" id="KW-1185">Reference proteome</keyword>
<dbReference type="PANTHER" id="PTHR33395:SF22">
    <property type="entry name" value="REVERSE TRANSCRIPTASE DOMAIN-CONTAINING PROTEIN"/>
    <property type="match status" value="1"/>
</dbReference>
<reference evidence="2 3" key="1">
    <citation type="journal article" date="2022" name="Allergy">
        <title>Genome assembly and annotation of Periplaneta americana reveal a comprehensive cockroach allergen profile.</title>
        <authorList>
            <person name="Wang L."/>
            <person name="Xiong Q."/>
            <person name="Saelim N."/>
            <person name="Wang L."/>
            <person name="Nong W."/>
            <person name="Wan A.T."/>
            <person name="Shi M."/>
            <person name="Liu X."/>
            <person name="Cao Q."/>
            <person name="Hui J.H.L."/>
            <person name="Sookrung N."/>
            <person name="Leung T.F."/>
            <person name="Tungtrongchitr A."/>
            <person name="Tsui S.K.W."/>
        </authorList>
    </citation>
    <scope>NUCLEOTIDE SEQUENCE [LARGE SCALE GENOMIC DNA]</scope>
    <source>
        <strain evidence="2">PWHHKU_190912</strain>
    </source>
</reference>
<evidence type="ECO:0000256" key="1">
    <source>
        <dbReference type="SAM" id="Coils"/>
    </source>
</evidence>
<feature type="coiled-coil region" evidence="1">
    <location>
        <begin position="174"/>
        <end position="208"/>
    </location>
</feature>
<keyword evidence="1" id="KW-0175">Coiled coil</keyword>
<accession>A0ABQ8T7E8</accession>
<dbReference type="CDD" id="cd15489">
    <property type="entry name" value="PHD_SF"/>
    <property type="match status" value="1"/>
</dbReference>
<dbReference type="InterPro" id="IPR013083">
    <property type="entry name" value="Znf_RING/FYVE/PHD"/>
</dbReference>
<evidence type="ECO:0000313" key="3">
    <source>
        <dbReference type="Proteomes" id="UP001148838"/>
    </source>
</evidence>
<gene>
    <name evidence="2" type="ORF">ANN_04020</name>
</gene>
<protein>
    <recommendedName>
        <fullName evidence="4">Endonuclease/exonuclease/phosphatase domain-containing protein</fullName>
    </recommendedName>
</protein>
<dbReference type="SUPFAM" id="SSF57903">
    <property type="entry name" value="FYVE/PHD zinc finger"/>
    <property type="match status" value="1"/>
</dbReference>
<dbReference type="Proteomes" id="UP001148838">
    <property type="component" value="Unassembled WGS sequence"/>
</dbReference>
<dbReference type="SUPFAM" id="SSF56219">
    <property type="entry name" value="DNase I-like"/>
    <property type="match status" value="1"/>
</dbReference>
<evidence type="ECO:0008006" key="4">
    <source>
        <dbReference type="Google" id="ProtNLM"/>
    </source>
</evidence>
<dbReference type="InterPro" id="IPR011011">
    <property type="entry name" value="Znf_FYVE_PHD"/>
</dbReference>
<evidence type="ECO:0000313" key="2">
    <source>
        <dbReference type="EMBL" id="KAJ4442434.1"/>
    </source>
</evidence>
<dbReference type="Gene3D" id="3.30.40.10">
    <property type="entry name" value="Zinc/RING finger domain, C3HC4 (zinc finger)"/>
    <property type="match status" value="1"/>
</dbReference>
<dbReference type="Gene3D" id="3.60.10.10">
    <property type="entry name" value="Endonuclease/exonuclease/phosphatase"/>
    <property type="match status" value="1"/>
</dbReference>
<organism evidence="2 3">
    <name type="scientific">Periplaneta americana</name>
    <name type="common">American cockroach</name>
    <name type="synonym">Blatta americana</name>
    <dbReference type="NCBI Taxonomy" id="6978"/>
    <lineage>
        <taxon>Eukaryota</taxon>
        <taxon>Metazoa</taxon>
        <taxon>Ecdysozoa</taxon>
        <taxon>Arthropoda</taxon>
        <taxon>Hexapoda</taxon>
        <taxon>Insecta</taxon>
        <taxon>Pterygota</taxon>
        <taxon>Neoptera</taxon>
        <taxon>Polyneoptera</taxon>
        <taxon>Dictyoptera</taxon>
        <taxon>Blattodea</taxon>
        <taxon>Blattoidea</taxon>
        <taxon>Blattidae</taxon>
        <taxon>Blattinae</taxon>
        <taxon>Periplaneta</taxon>
    </lineage>
</organism>
<sequence length="689" mass="77542">MPSSSSGYCSEGSVIKSTFSINEDTQCHLLRVSILFQFLDNLEESSLYGSAFLLDVPVLMHSVPGENRYLGAQSVKWILAALDQGSAEPTLSSFVILILAMLLVIGGVELNPGLVEPVKCGVCRNNLRTGLLCSTCSTWFHFSCQNHKRDQHIEKNWRCKEYMKGIVVTTDPEIESLKKEVVELKGKLQQTEEQLREMEAENRRLRMEQHGEVSEEKQILVIGDSMVRHVGQENKDLEVLCNRGYEIAVLEDGGYGEEQRLGMTAANSMYYYNSEGSDGDGDNGRVRGGNGGHSGNNRDQKFEFWNLVNSHNPDIVIGTESWLSSEVTDSEVFRNDYVTYRCDRLGTGRRVFICVKECLQSAENFKGSEFEMVGVVIVDDYSRNILHIIGLYRAPKEGLNVLCKIRDMLENRHIHGQYLIVAGDLNLPQVNWQGTIEGEMGQAQSLVNALIWKHNLIQVTDRATRGDSLLDIFLLGPSEIVSDIEVIPVTQASWEVLSPICRDEISVLHEGFASQNEQTTQEQLRVCEQSTEGIAQQKVLPCHFVVTLLFMEAQNDLNRINDSAKANKMKINSLKSKAISFTRKRNKIIASYTLGGETILEVNKCKYLGITFSSDLGWGEHVTDTAGKAWRMLHFVTRVLRKVSDKSKEIAYKSLFRPVMEYGAACWEPYRLKHIKTLEKIKNGSQVVS</sequence>
<dbReference type="InterPro" id="IPR036691">
    <property type="entry name" value="Endo/exonu/phosph_ase_sf"/>
</dbReference>
<proteinExistence type="predicted"/>
<dbReference type="PANTHER" id="PTHR33395">
    <property type="entry name" value="TRANSCRIPTASE, PUTATIVE-RELATED-RELATED"/>
    <property type="match status" value="1"/>
</dbReference>
<name>A0ABQ8T7E8_PERAM</name>
<dbReference type="EMBL" id="JAJSOF020000013">
    <property type="protein sequence ID" value="KAJ4442434.1"/>
    <property type="molecule type" value="Genomic_DNA"/>
</dbReference>
<comment type="caution">
    <text evidence="2">The sequence shown here is derived from an EMBL/GenBank/DDBJ whole genome shotgun (WGS) entry which is preliminary data.</text>
</comment>